<dbReference type="InterPro" id="IPR001965">
    <property type="entry name" value="Znf_PHD"/>
</dbReference>
<evidence type="ECO:0000256" key="2">
    <source>
        <dbReference type="ARBA" id="ARBA00006991"/>
    </source>
</evidence>
<evidence type="ECO:0000256" key="5">
    <source>
        <dbReference type="ARBA" id="ARBA00022771"/>
    </source>
</evidence>
<dbReference type="FunFam" id="3.30.160.60:FF:000065">
    <property type="entry name" value="B-cell CLL/lymphoma 6, member B"/>
    <property type="match status" value="1"/>
</dbReference>
<dbReference type="RefSeq" id="XP_029644901.1">
    <property type="nucleotide sequence ID" value="XM_029789041.2"/>
</dbReference>
<dbReference type="Gene3D" id="3.30.160.60">
    <property type="entry name" value="Classic Zinc Finger"/>
    <property type="match status" value="14"/>
</dbReference>
<keyword evidence="3" id="KW-0479">Metal-binding</keyword>
<dbReference type="GO" id="GO:0000978">
    <property type="term" value="F:RNA polymerase II cis-regulatory region sequence-specific DNA binding"/>
    <property type="evidence" value="ECO:0007669"/>
    <property type="project" value="TreeGrafter"/>
</dbReference>
<dbReference type="GO" id="GO:0005634">
    <property type="term" value="C:nucleus"/>
    <property type="evidence" value="ECO:0007669"/>
    <property type="project" value="UniProtKB-SubCell"/>
</dbReference>
<feature type="compositionally biased region" description="Low complexity" evidence="12">
    <location>
        <begin position="84"/>
        <end position="95"/>
    </location>
</feature>
<evidence type="ECO:0000313" key="15">
    <source>
        <dbReference type="RefSeq" id="XP_029644900.1"/>
    </source>
</evidence>
<evidence type="ECO:0000313" key="18">
    <source>
        <dbReference type="RefSeq" id="XP_036365001.1"/>
    </source>
</evidence>
<evidence type="ECO:0000313" key="14">
    <source>
        <dbReference type="Proteomes" id="UP000515154"/>
    </source>
</evidence>
<dbReference type="InterPro" id="IPR036236">
    <property type="entry name" value="Znf_C2H2_sf"/>
</dbReference>
<evidence type="ECO:0000256" key="8">
    <source>
        <dbReference type="ARBA" id="ARBA00023125"/>
    </source>
</evidence>
<keyword evidence="9" id="KW-0804">Transcription</keyword>
<dbReference type="FunFam" id="3.30.160.60:FF:001480">
    <property type="entry name" value="Si:cabz01071911.3"/>
    <property type="match status" value="3"/>
</dbReference>
<dbReference type="Proteomes" id="UP000515154">
    <property type="component" value="Linkage group LG14"/>
</dbReference>
<comment type="subcellular location">
    <subcellularLocation>
        <location evidence="1">Nucleus</location>
    </subcellularLocation>
</comment>
<evidence type="ECO:0000313" key="17">
    <source>
        <dbReference type="RefSeq" id="XP_036365000.1"/>
    </source>
</evidence>
<evidence type="ECO:0000256" key="9">
    <source>
        <dbReference type="ARBA" id="ARBA00023163"/>
    </source>
</evidence>
<evidence type="ECO:0000256" key="7">
    <source>
        <dbReference type="ARBA" id="ARBA00023015"/>
    </source>
</evidence>
<feature type="domain" description="C2H2-type" evidence="13">
    <location>
        <begin position="453"/>
        <end position="480"/>
    </location>
</feature>
<feature type="domain" description="C2H2-type" evidence="13">
    <location>
        <begin position="287"/>
        <end position="314"/>
    </location>
</feature>
<dbReference type="RefSeq" id="XP_036365002.1">
    <property type="nucleotide sequence ID" value="XM_036509109.1"/>
</dbReference>
<feature type="domain" description="C2H2-type" evidence="13">
    <location>
        <begin position="232"/>
        <end position="259"/>
    </location>
</feature>
<evidence type="ECO:0000313" key="19">
    <source>
        <dbReference type="RefSeq" id="XP_036365002.1"/>
    </source>
</evidence>
<comment type="similarity">
    <text evidence="2">Belongs to the krueppel C2H2-type zinc-finger protein family.</text>
</comment>
<dbReference type="RefSeq" id="XP_029644900.1">
    <property type="nucleotide sequence ID" value="XM_029789040.2"/>
</dbReference>
<name>A0A6P7T3D3_9MOLL</name>
<evidence type="ECO:0000256" key="6">
    <source>
        <dbReference type="ARBA" id="ARBA00022833"/>
    </source>
</evidence>
<accession>A0A6P7T3D3</accession>
<feature type="domain" description="C2H2-type" evidence="13">
    <location>
        <begin position="397"/>
        <end position="424"/>
    </location>
</feature>
<feature type="domain" description="C2H2-type" evidence="13">
    <location>
        <begin position="176"/>
        <end position="203"/>
    </location>
</feature>
<feature type="domain" description="C2H2-type" evidence="13">
    <location>
        <begin position="536"/>
        <end position="555"/>
    </location>
</feature>
<feature type="domain" description="C2H2-type" evidence="13">
    <location>
        <begin position="204"/>
        <end position="231"/>
    </location>
</feature>
<feature type="domain" description="C2H2-type" evidence="13">
    <location>
        <begin position="508"/>
        <end position="535"/>
    </location>
</feature>
<dbReference type="KEGG" id="osn:115219003"/>
<feature type="region of interest" description="Disordered" evidence="12">
    <location>
        <begin position="567"/>
        <end position="659"/>
    </location>
</feature>
<dbReference type="FunFam" id="3.30.160.60:FF:000624">
    <property type="entry name" value="zinc finger protein 697"/>
    <property type="match status" value="1"/>
</dbReference>
<dbReference type="PROSITE" id="PS50157">
    <property type="entry name" value="ZINC_FINGER_C2H2_2"/>
    <property type="match status" value="14"/>
</dbReference>
<dbReference type="SUPFAM" id="SSF57667">
    <property type="entry name" value="beta-beta-alpha zinc fingers"/>
    <property type="match status" value="8"/>
</dbReference>
<feature type="region of interest" description="Disordered" evidence="12">
    <location>
        <begin position="27"/>
        <end position="63"/>
    </location>
</feature>
<evidence type="ECO:0000256" key="4">
    <source>
        <dbReference type="ARBA" id="ARBA00022737"/>
    </source>
</evidence>
<evidence type="ECO:0000256" key="3">
    <source>
        <dbReference type="ARBA" id="ARBA00022723"/>
    </source>
</evidence>
<feature type="domain" description="C2H2-type" evidence="13">
    <location>
        <begin position="480"/>
        <end position="507"/>
    </location>
</feature>
<evidence type="ECO:0000256" key="1">
    <source>
        <dbReference type="ARBA" id="ARBA00004123"/>
    </source>
</evidence>
<feature type="domain" description="C2H2-type" evidence="13">
    <location>
        <begin position="315"/>
        <end position="342"/>
    </location>
</feature>
<dbReference type="SMART" id="SM00355">
    <property type="entry name" value="ZnF_C2H2"/>
    <property type="match status" value="14"/>
</dbReference>
<dbReference type="PANTHER" id="PTHR23235:SF120">
    <property type="entry name" value="KRUPPEL-LIKE FACTOR 15"/>
    <property type="match status" value="1"/>
</dbReference>
<feature type="compositionally biased region" description="Polar residues" evidence="12">
    <location>
        <begin position="624"/>
        <end position="638"/>
    </location>
</feature>
<dbReference type="PROSITE" id="PS00028">
    <property type="entry name" value="ZINC_FINGER_C2H2_1"/>
    <property type="match status" value="13"/>
</dbReference>
<proteinExistence type="inferred from homology"/>
<dbReference type="PANTHER" id="PTHR23235">
    <property type="entry name" value="KRUEPPEL-LIKE TRANSCRIPTION FACTOR"/>
    <property type="match status" value="1"/>
</dbReference>
<reference evidence="15 16" key="1">
    <citation type="submission" date="2025-08" db="UniProtKB">
        <authorList>
            <consortium name="RefSeq"/>
        </authorList>
    </citation>
    <scope>IDENTIFICATION</scope>
</reference>
<dbReference type="Pfam" id="PF00096">
    <property type="entry name" value="zf-C2H2"/>
    <property type="match status" value="10"/>
</dbReference>
<feature type="region of interest" description="Disordered" evidence="12">
    <location>
        <begin position="84"/>
        <end position="156"/>
    </location>
</feature>
<keyword evidence="5 11" id="KW-0863">Zinc-finger</keyword>
<feature type="compositionally biased region" description="Low complexity" evidence="12">
    <location>
        <begin position="582"/>
        <end position="591"/>
    </location>
</feature>
<evidence type="ECO:0000256" key="12">
    <source>
        <dbReference type="SAM" id="MobiDB-lite"/>
    </source>
</evidence>
<dbReference type="FunFam" id="3.30.160.60:FF:000759">
    <property type="entry name" value="zinc finger protein 16"/>
    <property type="match status" value="1"/>
</dbReference>
<dbReference type="GO" id="GO:0000981">
    <property type="term" value="F:DNA-binding transcription factor activity, RNA polymerase II-specific"/>
    <property type="evidence" value="ECO:0007669"/>
    <property type="project" value="TreeGrafter"/>
</dbReference>
<evidence type="ECO:0000313" key="16">
    <source>
        <dbReference type="RefSeq" id="XP_029644901.1"/>
    </source>
</evidence>
<dbReference type="AlphaFoldDB" id="A0A6P7T3D3"/>
<evidence type="ECO:0000256" key="10">
    <source>
        <dbReference type="ARBA" id="ARBA00023242"/>
    </source>
</evidence>
<dbReference type="InterPro" id="IPR013087">
    <property type="entry name" value="Znf_C2H2_type"/>
</dbReference>
<dbReference type="RefSeq" id="XP_036365001.1">
    <property type="nucleotide sequence ID" value="XM_036509108.1"/>
</dbReference>
<feature type="domain" description="C2H2-type" evidence="13">
    <location>
        <begin position="425"/>
        <end position="452"/>
    </location>
</feature>
<keyword evidence="7" id="KW-0805">Transcription regulation</keyword>
<keyword evidence="10" id="KW-0539">Nucleus</keyword>
<feature type="domain" description="C2H2-type" evidence="13">
    <location>
        <begin position="343"/>
        <end position="367"/>
    </location>
</feature>
<dbReference type="FunFam" id="3.30.160.60:FF:000508">
    <property type="entry name" value="Myeloid zinc finger 1"/>
    <property type="match status" value="1"/>
</dbReference>
<dbReference type="GO" id="GO:0008270">
    <property type="term" value="F:zinc ion binding"/>
    <property type="evidence" value="ECO:0007669"/>
    <property type="project" value="UniProtKB-KW"/>
</dbReference>
<keyword evidence="4" id="KW-0677">Repeat</keyword>
<dbReference type="GO" id="GO:0042802">
    <property type="term" value="F:identical protein binding"/>
    <property type="evidence" value="ECO:0007669"/>
    <property type="project" value="UniProtKB-ARBA"/>
</dbReference>
<organism evidence="14 15">
    <name type="scientific">Octopus sinensis</name>
    <name type="common">East Asian common octopus</name>
    <dbReference type="NCBI Taxonomy" id="2607531"/>
    <lineage>
        <taxon>Eukaryota</taxon>
        <taxon>Metazoa</taxon>
        <taxon>Spiralia</taxon>
        <taxon>Lophotrochozoa</taxon>
        <taxon>Mollusca</taxon>
        <taxon>Cephalopoda</taxon>
        <taxon>Coleoidea</taxon>
        <taxon>Octopodiformes</taxon>
        <taxon>Octopoda</taxon>
        <taxon>Incirrata</taxon>
        <taxon>Octopodidae</taxon>
        <taxon>Octopus</taxon>
    </lineage>
</organism>
<protein>
    <submittedName>
        <fullName evidence="15 16">Zinc finger protein 665-like</fullName>
    </submittedName>
</protein>
<keyword evidence="14" id="KW-1185">Reference proteome</keyword>
<sequence length="780" mass="88035">MYPVQTPYTAASQTAIYDQPLYQMNHLKNNDKSSLPGKSFQQHSSSPPVEGNPMETPEASSTDCAVAQEFAATVASEDFSNASQNQIPINNNQDNHMVPPAPQQPIEDSTCISRNDSLALDSNSSHASHESPQAAQLQPQPHPAFTSVSPQPTMITTPRTMPASTMMLPGHNQTIFECAFCKKVFTKQFALRVHEQVHLGEKPYSCNICNKSFAQQIHLRNHQRVHTGEKPFQCTICNKAFSQAGNLKLHLRIHSGDKPFTCDICSKAFSQRNSLNDHKRFHTGNMFFCKFCKRAFCNQFFLENHERSHTGEKPFTCDYCGKLFAQRGNFRTHLRIHTGEKPFICEVCGKAFSQRNSLNDHNRLHTGNLFFCQYCKKAFCNQFFLKIHERIHTGELFYCTFCKKGFCNEFFLRNHERVHTGDKPYDCQFCNKTFAQRGNLKTHLRIHTGERPFICDICDKAFSQRNNLNDHKRLHSGDLYFCSFCKKAFCNQFFLKTHERTHTGEKPFECEFCHEKFSQQGNLKTHLRTHTGEKPFACGQCGKNFAQKANLNNHKCPMASALNRETGGVNSNMGGKNHRLANNNDDCGNRNCDGEVFSGSKQQPHIASPPATMMKDSGHDKSPMSYNSSPPATAQSHQGTHHSNKMPSSSSHVQKSSMKVTDRLLQQHNHQQSIVSQPHGDLPQVLPHAVRPQVSNISPTHAPTSPYLHSSLPQSWENNNYVWSRGFPMPPLLTSTWPNMAGSYSCGVKQGKQLPWNNLQAMHAPSKNITNQNPETSGIK</sequence>
<dbReference type="SMART" id="SM00249">
    <property type="entry name" value="PHD"/>
    <property type="match status" value="3"/>
</dbReference>
<dbReference type="RefSeq" id="XP_036365000.1">
    <property type="nucleotide sequence ID" value="XM_036509107.1"/>
</dbReference>
<evidence type="ECO:0000259" key="13">
    <source>
        <dbReference type="PROSITE" id="PS50157"/>
    </source>
</evidence>
<gene>
    <name evidence="15 16 17 18 19" type="primary">LOC115219003</name>
</gene>
<feature type="domain" description="C2H2-type" evidence="13">
    <location>
        <begin position="370"/>
        <end position="397"/>
    </location>
</feature>
<keyword evidence="6" id="KW-0862">Zinc</keyword>
<evidence type="ECO:0000256" key="11">
    <source>
        <dbReference type="PROSITE-ProRule" id="PRU00042"/>
    </source>
</evidence>
<dbReference type="FunFam" id="3.30.160.60:FF:002343">
    <property type="entry name" value="Zinc finger protein 33A"/>
    <property type="match status" value="2"/>
</dbReference>
<feature type="compositionally biased region" description="Low complexity" evidence="12">
    <location>
        <begin position="648"/>
        <end position="657"/>
    </location>
</feature>
<feature type="domain" description="C2H2-type" evidence="13">
    <location>
        <begin position="260"/>
        <end position="287"/>
    </location>
</feature>
<keyword evidence="8" id="KW-0238">DNA-binding</keyword>
<feature type="compositionally biased region" description="Polar residues" evidence="12">
    <location>
        <begin position="146"/>
        <end position="156"/>
    </location>
</feature>
<feature type="compositionally biased region" description="Polar residues" evidence="12">
    <location>
        <begin position="106"/>
        <end position="126"/>
    </location>
</feature>